<dbReference type="InterPro" id="IPR036291">
    <property type="entry name" value="NAD(P)-bd_dom_sf"/>
</dbReference>
<evidence type="ECO:0000313" key="2">
    <source>
        <dbReference type="Proteomes" id="UP001201262"/>
    </source>
</evidence>
<dbReference type="SUPFAM" id="SSF51735">
    <property type="entry name" value="NAD(P)-binding Rossmann-fold domains"/>
    <property type="match status" value="1"/>
</dbReference>
<keyword evidence="2" id="KW-1185">Reference proteome</keyword>
<sequence>MYHSDKLPSFKINLDTVLHEGISRIKVTLVTASSAGLGVAIAKAFISDIGVVVNFSFNTERAVTLPEELSILALEPHGKSGEDTSLFEFKDANSMPRALAVRANLRDQTEIERLVTRADTKTGRLNVVISNGGWTQIWDLLNLDNNLDEMH</sequence>
<name>A0AAD4KFR0_9EURO</name>
<protein>
    <submittedName>
        <fullName evidence="1">Uncharacterized protein</fullName>
    </submittedName>
</protein>
<comment type="caution">
    <text evidence="1">The sequence shown here is derived from an EMBL/GenBank/DDBJ whole genome shotgun (WGS) entry which is preliminary data.</text>
</comment>
<dbReference type="RefSeq" id="XP_046067380.1">
    <property type="nucleotide sequence ID" value="XM_046221041.1"/>
</dbReference>
<dbReference type="EMBL" id="JAJTJA010000012">
    <property type="protein sequence ID" value="KAH8691288.1"/>
    <property type="molecule type" value="Genomic_DNA"/>
</dbReference>
<proteinExistence type="predicted"/>
<gene>
    <name evidence="1" type="ORF">BGW36DRAFT_431840</name>
</gene>
<organism evidence="1 2">
    <name type="scientific">Talaromyces proteolyticus</name>
    <dbReference type="NCBI Taxonomy" id="1131652"/>
    <lineage>
        <taxon>Eukaryota</taxon>
        <taxon>Fungi</taxon>
        <taxon>Dikarya</taxon>
        <taxon>Ascomycota</taxon>
        <taxon>Pezizomycotina</taxon>
        <taxon>Eurotiomycetes</taxon>
        <taxon>Eurotiomycetidae</taxon>
        <taxon>Eurotiales</taxon>
        <taxon>Trichocomaceae</taxon>
        <taxon>Talaromyces</taxon>
        <taxon>Talaromyces sect. Bacilispori</taxon>
    </lineage>
</organism>
<reference evidence="1" key="1">
    <citation type="submission" date="2021-12" db="EMBL/GenBank/DDBJ databases">
        <title>Convergent genome expansion in fungi linked to evolution of root-endophyte symbiosis.</title>
        <authorList>
            <consortium name="DOE Joint Genome Institute"/>
            <person name="Ke Y.-H."/>
            <person name="Bonito G."/>
            <person name="Liao H.-L."/>
            <person name="Looney B."/>
            <person name="Rojas-Flechas A."/>
            <person name="Nash J."/>
            <person name="Hameed K."/>
            <person name="Schadt C."/>
            <person name="Martin F."/>
            <person name="Crous P.W."/>
            <person name="Miettinen O."/>
            <person name="Magnuson J.K."/>
            <person name="Labbe J."/>
            <person name="Jacobson D."/>
            <person name="Doktycz M.J."/>
            <person name="Veneault-Fourrey C."/>
            <person name="Kuo A."/>
            <person name="Mondo S."/>
            <person name="Calhoun S."/>
            <person name="Riley R."/>
            <person name="Ohm R."/>
            <person name="LaButti K."/>
            <person name="Andreopoulos B."/>
            <person name="Pangilinan J."/>
            <person name="Nolan M."/>
            <person name="Tritt A."/>
            <person name="Clum A."/>
            <person name="Lipzen A."/>
            <person name="Daum C."/>
            <person name="Barry K."/>
            <person name="Grigoriev I.V."/>
            <person name="Vilgalys R."/>
        </authorList>
    </citation>
    <scope>NUCLEOTIDE SEQUENCE</scope>
    <source>
        <strain evidence="1">PMI_201</strain>
    </source>
</reference>
<dbReference type="GeneID" id="70251328"/>
<evidence type="ECO:0000313" key="1">
    <source>
        <dbReference type="EMBL" id="KAH8691288.1"/>
    </source>
</evidence>
<dbReference type="Proteomes" id="UP001201262">
    <property type="component" value="Unassembled WGS sequence"/>
</dbReference>
<accession>A0AAD4KFR0</accession>
<dbReference type="Gene3D" id="3.40.50.720">
    <property type="entry name" value="NAD(P)-binding Rossmann-like Domain"/>
    <property type="match status" value="1"/>
</dbReference>
<dbReference type="AlphaFoldDB" id="A0AAD4KFR0"/>